<dbReference type="SUPFAM" id="SSF56529">
    <property type="entry name" value="FAH"/>
    <property type="match status" value="1"/>
</dbReference>
<dbReference type="PANTHER" id="PTHR11820:SF90">
    <property type="entry name" value="FLUTATHIONE S-TRANSFERASE"/>
    <property type="match status" value="1"/>
</dbReference>
<evidence type="ECO:0000256" key="2">
    <source>
        <dbReference type="SAM" id="MobiDB-lite"/>
    </source>
</evidence>
<keyword evidence="5" id="KW-1185">Reference proteome</keyword>
<sequence length="266" mass="28567">MYPLPLPRPTRLGTTGHDTGCGVPSKKRKLESWMTEFVFAPQAPVGVPVRGGSASFPVRRVYCVGRNYAAHAREMGSDPDREPPFFFCKPSDAVSYVADKTEGAFPYPPGTGNCHYEVELVVAIGKGGRDIPVEQAASHVFGYAIGLDMTRRDLQNESKKTGRPWETGKAFDKSAPIGPIVPVSAIGHPAKGAVTLAVNGVEKQRGDLSDLIWSVPEMVSYLSKLFELQPGDLIYSGTPEGVGPVVKGDVMQCHIEGVGDLTVKVV</sequence>
<gene>
    <name evidence="4" type="ordered locus">Rmet_0279</name>
</gene>
<evidence type="ECO:0000259" key="3">
    <source>
        <dbReference type="Pfam" id="PF01557"/>
    </source>
</evidence>
<dbReference type="GO" id="GO:0046872">
    <property type="term" value="F:metal ion binding"/>
    <property type="evidence" value="ECO:0007669"/>
    <property type="project" value="UniProtKB-KW"/>
</dbReference>
<dbReference type="EMBL" id="CP000352">
    <property type="protein sequence ID" value="ABF07165.1"/>
    <property type="molecule type" value="Genomic_DNA"/>
</dbReference>
<organism evidence="4 5">
    <name type="scientific">Cupriavidus metallidurans (strain ATCC 43123 / DSM 2839 / NBRC 102507 / CH34)</name>
    <name type="common">Ralstonia metallidurans</name>
    <dbReference type="NCBI Taxonomy" id="266264"/>
    <lineage>
        <taxon>Bacteria</taxon>
        <taxon>Pseudomonadati</taxon>
        <taxon>Pseudomonadota</taxon>
        <taxon>Betaproteobacteria</taxon>
        <taxon>Burkholderiales</taxon>
        <taxon>Burkholderiaceae</taxon>
        <taxon>Cupriavidus</taxon>
    </lineage>
</organism>
<dbReference type="PANTHER" id="PTHR11820">
    <property type="entry name" value="ACYLPYRUVASE"/>
    <property type="match status" value="1"/>
</dbReference>
<evidence type="ECO:0000256" key="1">
    <source>
        <dbReference type="ARBA" id="ARBA00022723"/>
    </source>
</evidence>
<dbReference type="STRING" id="266264.Rmet_0279"/>
<reference evidence="5" key="1">
    <citation type="journal article" date="2010" name="PLoS ONE">
        <title>The complete genome sequence of Cupriavidus metallidurans strain CH34, a master survivalist in harsh and anthropogenic environments.</title>
        <authorList>
            <person name="Janssen P.J."/>
            <person name="Van Houdt R."/>
            <person name="Moors H."/>
            <person name="Monsieurs P."/>
            <person name="Morin N."/>
            <person name="Michaux A."/>
            <person name="Benotmane M.A."/>
            <person name="Leys N."/>
            <person name="Vallaeys T."/>
            <person name="Lapidus A."/>
            <person name="Monchy S."/>
            <person name="Medigue C."/>
            <person name="Taghavi S."/>
            <person name="McCorkle S."/>
            <person name="Dunn J."/>
            <person name="van der Lelie D."/>
            <person name="Mergeay M."/>
        </authorList>
    </citation>
    <scope>NUCLEOTIDE SEQUENCE [LARGE SCALE GENOMIC DNA]</scope>
    <source>
        <strain evidence="5">ATCC 43123 / DSM 2839 / NBRC 102507 / CH34</strain>
    </source>
</reference>
<feature type="domain" description="Fumarylacetoacetase-like C-terminal" evidence="3">
    <location>
        <begin position="61"/>
        <end position="266"/>
    </location>
</feature>
<dbReference type="KEGG" id="rme:Rmet_0279"/>
<dbReference type="FunFam" id="3.90.850.10:FF:000005">
    <property type="entry name" value="FAA hydrolase family protein"/>
    <property type="match status" value="1"/>
</dbReference>
<evidence type="ECO:0000313" key="5">
    <source>
        <dbReference type="Proteomes" id="UP000002429"/>
    </source>
</evidence>
<dbReference type="Gene3D" id="3.90.850.10">
    <property type="entry name" value="Fumarylacetoacetase-like, C-terminal domain"/>
    <property type="match status" value="1"/>
</dbReference>
<dbReference type="InterPro" id="IPR036663">
    <property type="entry name" value="Fumarylacetoacetase_C_sf"/>
</dbReference>
<accession>Q1LRR1</accession>
<feature type="region of interest" description="Disordered" evidence="2">
    <location>
        <begin position="1"/>
        <end position="24"/>
    </location>
</feature>
<keyword evidence="1" id="KW-0479">Metal-binding</keyword>
<dbReference type="AlphaFoldDB" id="Q1LRR1"/>
<proteinExistence type="predicted"/>
<evidence type="ECO:0000313" key="4">
    <source>
        <dbReference type="EMBL" id="ABF07165.1"/>
    </source>
</evidence>
<dbReference type="HOGENOM" id="CLU_028458_5_1_4"/>
<dbReference type="Proteomes" id="UP000002429">
    <property type="component" value="Chromosome"/>
</dbReference>
<dbReference type="Pfam" id="PF01557">
    <property type="entry name" value="FAA_hydrolase"/>
    <property type="match status" value="1"/>
</dbReference>
<dbReference type="eggNOG" id="COG0179">
    <property type="taxonomic scope" value="Bacteria"/>
</dbReference>
<name>Q1LRR1_CUPMC</name>
<dbReference type="GO" id="GO:0018773">
    <property type="term" value="F:acetylpyruvate hydrolase activity"/>
    <property type="evidence" value="ECO:0007669"/>
    <property type="project" value="TreeGrafter"/>
</dbReference>
<dbReference type="InterPro" id="IPR011234">
    <property type="entry name" value="Fumarylacetoacetase-like_C"/>
</dbReference>
<protein>
    <submittedName>
        <fullName evidence="4">Probable 2-keto-4-pentenoate hydratase / 2-oxohepta-3-ene-1,7-dioic acid hydratase (Catechol pathway) oxidoreductase protein</fullName>
    </submittedName>
</protein>